<keyword evidence="1" id="KW-0732">Signal</keyword>
<dbReference type="Proteomes" id="UP001141806">
    <property type="component" value="Unassembled WGS sequence"/>
</dbReference>
<sequence length="171" mass="19304">MPQFQRLLSATILTLSLISLLSAINLAFAIPNDVYYPLGFGDDTVYELLPKYGLPRGLIPDAVKSFSLSEDGDFEVELERTCYVQFDELVYYEKKITGKLSYGSVSEVTGIQAKKFFVWVPVTGIEVDPKSDLVEFFVGFLSEEFPAKQFETIPKCKSRAYEYPESSFSEV</sequence>
<gene>
    <name evidence="2" type="ORF">NE237_005269</name>
</gene>
<dbReference type="InterPro" id="IPR036758">
    <property type="entry name" value="At5g01610-like"/>
</dbReference>
<dbReference type="PANTHER" id="PTHR31676">
    <property type="entry name" value="T31J12.3 PROTEIN-RELATED"/>
    <property type="match status" value="1"/>
</dbReference>
<dbReference type="Gene3D" id="2.30.240.10">
    <property type="entry name" value="At5g01610-like"/>
    <property type="match status" value="1"/>
</dbReference>
<dbReference type="PANTHER" id="PTHR31676:SF96">
    <property type="entry name" value="EXPRESSED PROTEIN"/>
    <property type="match status" value="1"/>
</dbReference>
<dbReference type="EMBL" id="JAMYWD010000005">
    <property type="protein sequence ID" value="KAJ4972170.1"/>
    <property type="molecule type" value="Genomic_DNA"/>
</dbReference>
<name>A0A9Q0KKJ4_9MAGN</name>
<dbReference type="OrthoDB" id="755906at2759"/>
<evidence type="ECO:0008006" key="4">
    <source>
        <dbReference type="Google" id="ProtNLM"/>
    </source>
</evidence>
<proteinExistence type="predicted"/>
<feature type="signal peptide" evidence="1">
    <location>
        <begin position="1"/>
        <end position="29"/>
    </location>
</feature>
<dbReference type="Pfam" id="PF04398">
    <property type="entry name" value="DUF538"/>
    <property type="match status" value="1"/>
</dbReference>
<dbReference type="AlphaFoldDB" id="A0A9Q0KKJ4"/>
<feature type="chain" id="PRO_5040139913" description="DUF538 domain-containing protein" evidence="1">
    <location>
        <begin position="30"/>
        <end position="171"/>
    </location>
</feature>
<dbReference type="InterPro" id="IPR007493">
    <property type="entry name" value="DUF538"/>
</dbReference>
<evidence type="ECO:0000313" key="2">
    <source>
        <dbReference type="EMBL" id="KAJ4972170.1"/>
    </source>
</evidence>
<evidence type="ECO:0000256" key="1">
    <source>
        <dbReference type="SAM" id="SignalP"/>
    </source>
</evidence>
<comment type="caution">
    <text evidence="2">The sequence shown here is derived from an EMBL/GenBank/DDBJ whole genome shotgun (WGS) entry which is preliminary data.</text>
</comment>
<accession>A0A9Q0KKJ4</accession>
<dbReference type="SUPFAM" id="SSF141562">
    <property type="entry name" value="At5g01610-like"/>
    <property type="match status" value="1"/>
</dbReference>
<protein>
    <recommendedName>
        <fullName evidence="4">DUF538 domain-containing protein</fullName>
    </recommendedName>
</protein>
<organism evidence="2 3">
    <name type="scientific">Protea cynaroides</name>
    <dbReference type="NCBI Taxonomy" id="273540"/>
    <lineage>
        <taxon>Eukaryota</taxon>
        <taxon>Viridiplantae</taxon>
        <taxon>Streptophyta</taxon>
        <taxon>Embryophyta</taxon>
        <taxon>Tracheophyta</taxon>
        <taxon>Spermatophyta</taxon>
        <taxon>Magnoliopsida</taxon>
        <taxon>Proteales</taxon>
        <taxon>Proteaceae</taxon>
        <taxon>Protea</taxon>
    </lineage>
</organism>
<evidence type="ECO:0000313" key="3">
    <source>
        <dbReference type="Proteomes" id="UP001141806"/>
    </source>
</evidence>
<reference evidence="2" key="1">
    <citation type="journal article" date="2023" name="Plant J.">
        <title>The genome of the king protea, Protea cynaroides.</title>
        <authorList>
            <person name="Chang J."/>
            <person name="Duong T.A."/>
            <person name="Schoeman C."/>
            <person name="Ma X."/>
            <person name="Roodt D."/>
            <person name="Barker N."/>
            <person name="Li Z."/>
            <person name="Van de Peer Y."/>
            <person name="Mizrachi E."/>
        </authorList>
    </citation>
    <scope>NUCLEOTIDE SEQUENCE</scope>
    <source>
        <tissue evidence="2">Young leaves</tissue>
    </source>
</reference>
<keyword evidence="3" id="KW-1185">Reference proteome</keyword>